<accession>A0AA91SZY1</accession>
<dbReference type="InterPro" id="IPR011611">
    <property type="entry name" value="PfkB_dom"/>
</dbReference>
<gene>
    <name evidence="2" type="ORF">A9F13_20g00187</name>
</gene>
<name>A0AA91SZY1_CLALS</name>
<dbReference type="Gene3D" id="3.40.1190.20">
    <property type="match status" value="1"/>
</dbReference>
<dbReference type="InterPro" id="IPR029056">
    <property type="entry name" value="Ribokinase-like"/>
</dbReference>
<evidence type="ECO:0000313" key="2">
    <source>
        <dbReference type="EMBL" id="OVF06527.1"/>
    </source>
</evidence>
<dbReference type="PANTHER" id="PTHR47098">
    <property type="entry name" value="PROTEIN MAK32"/>
    <property type="match status" value="1"/>
</dbReference>
<dbReference type="AlphaFoldDB" id="A0AA91SZY1"/>
<proteinExistence type="predicted"/>
<feature type="domain" description="Carbohydrate kinase PfkB" evidence="1">
    <location>
        <begin position="173"/>
        <end position="301"/>
    </location>
</feature>
<dbReference type="KEGG" id="clus:A9F13_20g00187"/>
<protein>
    <submittedName>
        <fullName evidence="2">Ribokinase</fullName>
    </submittedName>
</protein>
<dbReference type="EMBL" id="LYUB02000020">
    <property type="protein sequence ID" value="OVF06527.1"/>
    <property type="molecule type" value="Genomic_DNA"/>
</dbReference>
<reference evidence="2 3" key="1">
    <citation type="submission" date="2017-04" db="EMBL/GenBank/DDBJ databases">
        <title>Draft genome of the yeast Clavispora lusitaniae type strain CBS 6936.</title>
        <authorList>
            <person name="Durrens P."/>
            <person name="Klopp C."/>
            <person name="Biteau N."/>
            <person name="Fitton-Ouhabi V."/>
            <person name="Dementhon K."/>
            <person name="Accoceberry I."/>
            <person name="Sherman D.J."/>
            <person name="Noel T."/>
        </authorList>
    </citation>
    <scope>NUCLEOTIDE SEQUENCE [LARGE SCALE GENOMIC DNA]</scope>
    <source>
        <strain evidence="2 3">CBS 6936</strain>
    </source>
</reference>
<dbReference type="SUPFAM" id="SSF53613">
    <property type="entry name" value="Ribokinase-like"/>
    <property type="match status" value="1"/>
</dbReference>
<dbReference type="PANTHER" id="PTHR47098:SF2">
    <property type="entry name" value="PROTEIN MAK32"/>
    <property type="match status" value="1"/>
</dbReference>
<dbReference type="Proteomes" id="UP000195602">
    <property type="component" value="Unassembled WGS sequence"/>
</dbReference>
<comment type="caution">
    <text evidence="2">The sequence shown here is derived from an EMBL/GenBank/DDBJ whole genome shotgun (WGS) entry which is preliminary data.</text>
</comment>
<organism evidence="2 3">
    <name type="scientific">Clavispora lusitaniae</name>
    <name type="common">Candida lusitaniae</name>
    <dbReference type="NCBI Taxonomy" id="36911"/>
    <lineage>
        <taxon>Eukaryota</taxon>
        <taxon>Fungi</taxon>
        <taxon>Dikarya</taxon>
        <taxon>Ascomycota</taxon>
        <taxon>Saccharomycotina</taxon>
        <taxon>Pichiomycetes</taxon>
        <taxon>Metschnikowiaceae</taxon>
        <taxon>Clavispora</taxon>
    </lineage>
</organism>
<evidence type="ECO:0000313" key="3">
    <source>
        <dbReference type="Proteomes" id="UP000195602"/>
    </source>
</evidence>
<evidence type="ECO:0000259" key="1">
    <source>
        <dbReference type="Pfam" id="PF00294"/>
    </source>
</evidence>
<sequence>MTPIFTSLGLFIIDENHYPRSWKRETEYNIIGGGVSYAVIGGRIASGPNLAKGICGIVDKGTDFPPEIEEEINEWGTGIVFRSDSSRLTTRGANIYDEKGIRNFVYRAPKKRIEAHDILITSNLIESKSFHFCCAVDRCEETIDLFTSEAMKGGRPKPLYIFEPFPDVCIPDNFEQLARMLHKVDIFSPNLHEAASFAGLDNDPETEEAIKELASLFLKHCSQTGGVVIRCGHMGSFIMTHDFSIMLPAYHNNQAKVKDVTGGGNSYCGAFVTTLALSGNWLLAGVLANIASGIVVERLGVPKLENELWNGTSVKDRLDFYIANNSHLFKDPVGTKIDWL</sequence>
<dbReference type="Pfam" id="PF00294">
    <property type="entry name" value="PfkB"/>
    <property type="match status" value="1"/>
</dbReference>